<proteinExistence type="predicted"/>
<dbReference type="EMBL" id="SRKZ01000001">
    <property type="protein sequence ID" value="TGD82852.1"/>
    <property type="molecule type" value="Genomic_DNA"/>
</dbReference>
<gene>
    <name evidence="1" type="ORF">EU557_03470</name>
</gene>
<dbReference type="AlphaFoldDB" id="A0A4Z0MSR2"/>
<keyword evidence="2" id="KW-1185">Reference proteome</keyword>
<dbReference type="OrthoDB" id="1068999at2"/>
<evidence type="ECO:0000313" key="1">
    <source>
        <dbReference type="EMBL" id="TGD82852.1"/>
    </source>
</evidence>
<reference evidence="1 2" key="1">
    <citation type="submission" date="2019-04" db="EMBL/GenBank/DDBJ databases">
        <authorList>
            <person name="Feng G."/>
            <person name="Zhang J."/>
            <person name="Zhu H."/>
        </authorList>
    </citation>
    <scope>NUCLEOTIDE SEQUENCE [LARGE SCALE GENOMIC DNA]</scope>
    <source>
        <strain evidence="1 2">JCM 19491</strain>
    </source>
</reference>
<protein>
    <submittedName>
        <fullName evidence="1">Uncharacterized protein</fullName>
    </submittedName>
</protein>
<dbReference type="Gene3D" id="1.10.10.60">
    <property type="entry name" value="Homeodomain-like"/>
    <property type="match status" value="1"/>
</dbReference>
<name>A0A4Z0MSR2_9BACT</name>
<evidence type="ECO:0000313" key="2">
    <source>
        <dbReference type="Proteomes" id="UP000298284"/>
    </source>
</evidence>
<sequence length="140" mass="16019">MANQHTATPVPARELLMQMYHEQGLSQKEVGEALGVSQKVVFAWLKKLEIPARVAAKRNQRGEANHMWKAGDASYTAFHHRVESLRGKPMRCEVCGTEDESANYDWANLTGNYQDPQDYKRMCRSCHRQFDYAKDATPCE</sequence>
<dbReference type="Proteomes" id="UP000298284">
    <property type="component" value="Unassembled WGS sequence"/>
</dbReference>
<accession>A0A4Z0MSR2</accession>
<organism evidence="1 2">
    <name type="scientific">Hymenobacter wooponensis</name>
    <dbReference type="NCBI Taxonomy" id="1525360"/>
    <lineage>
        <taxon>Bacteria</taxon>
        <taxon>Pseudomonadati</taxon>
        <taxon>Bacteroidota</taxon>
        <taxon>Cytophagia</taxon>
        <taxon>Cytophagales</taxon>
        <taxon>Hymenobacteraceae</taxon>
        <taxon>Hymenobacter</taxon>
    </lineage>
</organism>
<dbReference type="RefSeq" id="WP_135529007.1">
    <property type="nucleotide sequence ID" value="NZ_SRKZ01000001.1"/>
</dbReference>
<comment type="caution">
    <text evidence="1">The sequence shown here is derived from an EMBL/GenBank/DDBJ whole genome shotgun (WGS) entry which is preliminary data.</text>
</comment>